<reference evidence="1 2" key="1">
    <citation type="journal article" date="2005" name="Nature">
        <title>The map-based sequence of the rice genome.</title>
        <authorList>
            <consortium name="International rice genome sequencing project (IRGSP)"/>
            <person name="Matsumoto T."/>
            <person name="Wu J."/>
            <person name="Kanamori H."/>
            <person name="Katayose Y."/>
            <person name="Fujisawa M."/>
            <person name="Namiki N."/>
            <person name="Mizuno H."/>
            <person name="Yamamoto K."/>
            <person name="Antonio B.A."/>
            <person name="Baba T."/>
            <person name="Sakata K."/>
            <person name="Nagamura Y."/>
            <person name="Aoki H."/>
            <person name="Arikawa K."/>
            <person name="Arita K."/>
            <person name="Bito T."/>
            <person name="Chiden Y."/>
            <person name="Fujitsuka N."/>
            <person name="Fukunaka R."/>
            <person name="Hamada M."/>
            <person name="Harada C."/>
            <person name="Hayashi A."/>
            <person name="Hijishita S."/>
            <person name="Honda M."/>
            <person name="Hosokawa S."/>
            <person name="Ichikawa Y."/>
            <person name="Idonuma A."/>
            <person name="Iijima M."/>
            <person name="Ikeda M."/>
            <person name="Ikeno M."/>
            <person name="Ito K."/>
            <person name="Ito S."/>
            <person name="Ito T."/>
            <person name="Ito Y."/>
            <person name="Ito Y."/>
            <person name="Iwabuchi A."/>
            <person name="Kamiya K."/>
            <person name="Karasawa W."/>
            <person name="Kurita K."/>
            <person name="Katagiri S."/>
            <person name="Kikuta A."/>
            <person name="Kobayashi H."/>
            <person name="Kobayashi N."/>
            <person name="Machita K."/>
            <person name="Maehara T."/>
            <person name="Masukawa M."/>
            <person name="Mizubayashi T."/>
            <person name="Mukai Y."/>
            <person name="Nagasaki H."/>
            <person name="Nagata Y."/>
            <person name="Naito S."/>
            <person name="Nakashima M."/>
            <person name="Nakama Y."/>
            <person name="Nakamichi Y."/>
            <person name="Nakamura M."/>
            <person name="Meguro A."/>
            <person name="Negishi M."/>
            <person name="Ohta I."/>
            <person name="Ohta T."/>
            <person name="Okamoto M."/>
            <person name="Ono N."/>
            <person name="Saji S."/>
            <person name="Sakaguchi M."/>
            <person name="Sakai K."/>
            <person name="Shibata M."/>
            <person name="Shimokawa T."/>
            <person name="Song J."/>
            <person name="Takazaki Y."/>
            <person name="Terasawa K."/>
            <person name="Tsugane M."/>
            <person name="Tsuji K."/>
            <person name="Ueda S."/>
            <person name="Waki K."/>
            <person name="Yamagata H."/>
            <person name="Yamamoto M."/>
            <person name="Yamamoto S."/>
            <person name="Yamane H."/>
            <person name="Yoshiki S."/>
            <person name="Yoshihara R."/>
            <person name="Yukawa K."/>
            <person name="Zhong H."/>
            <person name="Yano M."/>
            <person name="Yuan Q."/>
            <person name="Ouyang S."/>
            <person name="Liu J."/>
            <person name="Jones K.M."/>
            <person name="Gansberger K."/>
            <person name="Moffat K."/>
            <person name="Hill J."/>
            <person name="Bera J."/>
            <person name="Fadrosh D."/>
            <person name="Jin S."/>
            <person name="Johri S."/>
            <person name="Kim M."/>
            <person name="Overton L."/>
            <person name="Reardon M."/>
            <person name="Tsitrin T."/>
            <person name="Vuong H."/>
            <person name="Weaver B."/>
            <person name="Ciecko A."/>
            <person name="Tallon L."/>
            <person name="Jackson J."/>
            <person name="Pai G."/>
            <person name="Aken S.V."/>
            <person name="Utterback T."/>
            <person name="Reidmuller S."/>
            <person name="Feldblyum T."/>
            <person name="Hsiao J."/>
            <person name="Zismann V."/>
            <person name="Iobst S."/>
            <person name="de Vazeille A.R."/>
            <person name="Buell C.R."/>
            <person name="Ying K."/>
            <person name="Li Y."/>
            <person name="Lu T."/>
            <person name="Huang Y."/>
            <person name="Zhao Q."/>
            <person name="Feng Q."/>
            <person name="Zhang L."/>
            <person name="Zhu J."/>
            <person name="Weng Q."/>
            <person name="Mu J."/>
            <person name="Lu Y."/>
            <person name="Fan D."/>
            <person name="Liu Y."/>
            <person name="Guan J."/>
            <person name="Zhang Y."/>
            <person name="Yu S."/>
            <person name="Liu X."/>
            <person name="Zhang Y."/>
            <person name="Hong G."/>
            <person name="Han B."/>
            <person name="Choisne N."/>
            <person name="Demange N."/>
            <person name="Orjeda G."/>
            <person name="Samain S."/>
            <person name="Cattolico L."/>
            <person name="Pelletier E."/>
            <person name="Couloux A."/>
            <person name="Segurens B."/>
            <person name="Wincker P."/>
            <person name="D'Hont A."/>
            <person name="Scarpelli C."/>
            <person name="Weissenbach J."/>
            <person name="Salanoubat M."/>
            <person name="Quetier F."/>
            <person name="Yu Y."/>
            <person name="Kim H.R."/>
            <person name="Rambo T."/>
            <person name="Currie J."/>
            <person name="Collura K."/>
            <person name="Luo M."/>
            <person name="Yang T."/>
            <person name="Ammiraju J.S.S."/>
            <person name="Engler F."/>
            <person name="Soderlund C."/>
            <person name="Wing R.A."/>
            <person name="Palmer L.E."/>
            <person name="de la Bastide M."/>
            <person name="Spiegel L."/>
            <person name="Nascimento L."/>
            <person name="Zutavern T."/>
            <person name="O'Shaughnessy A."/>
            <person name="Dike S."/>
            <person name="Dedhia N."/>
            <person name="Preston R."/>
            <person name="Balija V."/>
            <person name="McCombie W.R."/>
            <person name="Chow T."/>
            <person name="Chen H."/>
            <person name="Chung M."/>
            <person name="Chen C."/>
            <person name="Shaw J."/>
            <person name="Wu H."/>
            <person name="Hsiao K."/>
            <person name="Chao Y."/>
            <person name="Chu M."/>
            <person name="Cheng C."/>
            <person name="Hour A."/>
            <person name="Lee P."/>
            <person name="Lin S."/>
            <person name="Lin Y."/>
            <person name="Liou J."/>
            <person name="Liu S."/>
            <person name="Hsing Y."/>
            <person name="Raghuvanshi S."/>
            <person name="Mohanty A."/>
            <person name="Bharti A.K."/>
            <person name="Gaur A."/>
            <person name="Gupta V."/>
            <person name="Kumar D."/>
            <person name="Ravi V."/>
            <person name="Vij S."/>
            <person name="Kapur A."/>
            <person name="Khurana P."/>
            <person name="Khurana P."/>
            <person name="Khurana J.P."/>
            <person name="Tyagi A.K."/>
            <person name="Gaikwad K."/>
            <person name="Singh A."/>
            <person name="Dalal V."/>
            <person name="Srivastava S."/>
            <person name="Dixit A."/>
            <person name="Pal A.K."/>
            <person name="Ghazi I.A."/>
            <person name="Yadav M."/>
            <person name="Pandit A."/>
            <person name="Bhargava A."/>
            <person name="Sureshbabu K."/>
            <person name="Batra K."/>
            <person name="Sharma T.R."/>
            <person name="Mohapatra T."/>
            <person name="Singh N.K."/>
            <person name="Messing J."/>
            <person name="Nelson A.B."/>
            <person name="Fuks G."/>
            <person name="Kavchok S."/>
            <person name="Keizer G."/>
            <person name="Linton E."/>
            <person name="Llaca V."/>
            <person name="Song R."/>
            <person name="Tanyolac B."/>
            <person name="Young S."/>
            <person name="Ho-Il K."/>
            <person name="Hahn J.H."/>
            <person name="Sangsakoo G."/>
            <person name="Vanavichit A."/>
            <person name="de Mattos Luiz.A.T."/>
            <person name="Zimmer P.D."/>
            <person name="Malone G."/>
            <person name="Dellagostin O."/>
            <person name="de Oliveira A.C."/>
            <person name="Bevan M."/>
            <person name="Bancroft I."/>
            <person name="Minx P."/>
            <person name="Cordum H."/>
            <person name="Wilson R."/>
            <person name="Cheng Z."/>
            <person name="Jin W."/>
            <person name="Jiang J."/>
            <person name="Leong S.A."/>
            <person name="Iwama H."/>
            <person name="Gojobori T."/>
            <person name="Itoh T."/>
            <person name="Niimura Y."/>
            <person name="Fujii Y."/>
            <person name="Habara T."/>
            <person name="Sakai H."/>
            <person name="Sato Y."/>
            <person name="Wilson G."/>
            <person name="Kumar K."/>
            <person name="McCouch S."/>
            <person name="Juretic N."/>
            <person name="Hoen D."/>
            <person name="Wright S."/>
            <person name="Bruskiewich R."/>
            <person name="Bureau T."/>
            <person name="Miyao A."/>
            <person name="Hirochika H."/>
            <person name="Nishikawa T."/>
            <person name="Kadowaki K."/>
            <person name="Sugiura M."/>
            <person name="Burr B."/>
            <person name="Sasaki T."/>
        </authorList>
    </citation>
    <scope>NUCLEOTIDE SEQUENCE [LARGE SCALE GENOMIC DNA]</scope>
    <source>
        <strain evidence="2">cv. Nipponbare</strain>
    </source>
</reference>
<dbReference type="AlphaFoldDB" id="C7IX50"/>
<feature type="non-terminal residue" evidence="1">
    <location>
        <position position="1"/>
    </location>
</feature>
<dbReference type="EMBL" id="AP008207">
    <property type="protein sequence ID" value="BAH91076.1"/>
    <property type="molecule type" value="Genomic_DNA"/>
</dbReference>
<reference evidence="2" key="2">
    <citation type="journal article" date="2008" name="Nucleic Acids Res.">
        <title>The rice annotation project database (RAP-DB): 2008 update.</title>
        <authorList>
            <consortium name="The rice annotation project (RAP)"/>
        </authorList>
    </citation>
    <scope>GENOME REANNOTATION</scope>
    <source>
        <strain evidence="2">cv. Nipponbare</strain>
    </source>
</reference>
<proteinExistence type="predicted"/>
<gene>
    <name evidence="1" type="ordered locus">Os01g0374501</name>
</gene>
<name>C7IX50_ORYSJ</name>
<evidence type="ECO:0000313" key="2">
    <source>
        <dbReference type="Proteomes" id="UP000000763"/>
    </source>
</evidence>
<dbReference type="Proteomes" id="UP000000763">
    <property type="component" value="Chromosome 1"/>
</dbReference>
<sequence length="158" mass="17884">CPVLARVPPRLRRLGGLTNDDIGWFCVSYASKLLVAAPDVAKAVLVIADEFGVPRRMRPFKDVIVAAFLLKPEHLAWKAAFFRDEQSSGGRRRRVQAWRLWRGRDFINVATIVEEDFVAKFIRPFLVKDSNLDKVYESTIAEKELKNSKSVQPSKAGV</sequence>
<protein>
    <submittedName>
        <fullName evidence="1">Os01g0374501 protein</fullName>
    </submittedName>
</protein>
<evidence type="ECO:0000313" key="1">
    <source>
        <dbReference type="EMBL" id="BAH91076.1"/>
    </source>
</evidence>
<dbReference type="KEGG" id="dosa:Os01g0374501"/>
<accession>C7IX50</accession>
<organism evidence="1 2">
    <name type="scientific">Oryza sativa subsp. japonica</name>
    <name type="common">Rice</name>
    <dbReference type="NCBI Taxonomy" id="39947"/>
    <lineage>
        <taxon>Eukaryota</taxon>
        <taxon>Viridiplantae</taxon>
        <taxon>Streptophyta</taxon>
        <taxon>Embryophyta</taxon>
        <taxon>Tracheophyta</taxon>
        <taxon>Spermatophyta</taxon>
        <taxon>Magnoliopsida</taxon>
        <taxon>Liliopsida</taxon>
        <taxon>Poales</taxon>
        <taxon>Poaceae</taxon>
        <taxon>BOP clade</taxon>
        <taxon>Oryzoideae</taxon>
        <taxon>Oryzeae</taxon>
        <taxon>Oryzinae</taxon>
        <taxon>Oryza</taxon>
        <taxon>Oryza sativa</taxon>
    </lineage>
</organism>